<dbReference type="Proteomes" id="UP000887572">
    <property type="component" value="Unplaced"/>
</dbReference>
<evidence type="ECO:0000313" key="4">
    <source>
        <dbReference type="WBParaSite" id="Gr19_v10_g1169.t1"/>
    </source>
</evidence>
<evidence type="ECO:0000256" key="1">
    <source>
        <dbReference type="SAM" id="MobiDB-lite"/>
    </source>
</evidence>
<feature type="compositionally biased region" description="Basic and acidic residues" evidence="1">
    <location>
        <begin position="203"/>
        <end position="216"/>
    </location>
</feature>
<name>A0A914GVC9_GLORO</name>
<keyword evidence="3" id="KW-1185">Reference proteome</keyword>
<reference evidence="4" key="1">
    <citation type="submission" date="2022-11" db="UniProtKB">
        <authorList>
            <consortium name="WormBaseParasite"/>
        </authorList>
    </citation>
    <scope>IDENTIFICATION</scope>
</reference>
<feature type="region of interest" description="Disordered" evidence="1">
    <location>
        <begin position="195"/>
        <end position="216"/>
    </location>
</feature>
<dbReference type="AlphaFoldDB" id="A0A914GVC9"/>
<dbReference type="WBParaSite" id="Gr19_v10_g1169.t1">
    <property type="protein sequence ID" value="Gr19_v10_g1169.t1"/>
    <property type="gene ID" value="Gr19_v10_g1169"/>
</dbReference>
<proteinExistence type="predicted"/>
<accession>A0A914GVC9</accession>
<sequence length="216" mass="23667">MLRTTRTSLVVCPFLPTFRRSVVRTHGPYMILPDGTEPDMDDPQRRISDNASLATTVAGKSSAAMIILSYANGVYAGRPAVAGRQKLRSEVMSMSMRQTLRGGGPDVMQTASFCSQAVSEAFKNLERDNVTFIVRKTKILIGNILALAAFCFIVFMAFQSQTNKIIAHTKEIIQMKDTMAGLRMDISARVVPRTDDTVNGTKAQDKDKADGEAAKK</sequence>
<feature type="transmembrane region" description="Helical" evidence="2">
    <location>
        <begin position="139"/>
        <end position="158"/>
    </location>
</feature>
<evidence type="ECO:0000313" key="3">
    <source>
        <dbReference type="Proteomes" id="UP000887572"/>
    </source>
</evidence>
<protein>
    <submittedName>
        <fullName evidence="4">Uncharacterized protein</fullName>
    </submittedName>
</protein>
<organism evidence="3 4">
    <name type="scientific">Globodera rostochiensis</name>
    <name type="common">Golden nematode worm</name>
    <name type="synonym">Heterodera rostochiensis</name>
    <dbReference type="NCBI Taxonomy" id="31243"/>
    <lineage>
        <taxon>Eukaryota</taxon>
        <taxon>Metazoa</taxon>
        <taxon>Ecdysozoa</taxon>
        <taxon>Nematoda</taxon>
        <taxon>Chromadorea</taxon>
        <taxon>Rhabditida</taxon>
        <taxon>Tylenchina</taxon>
        <taxon>Tylenchomorpha</taxon>
        <taxon>Tylenchoidea</taxon>
        <taxon>Heteroderidae</taxon>
        <taxon>Heteroderinae</taxon>
        <taxon>Globodera</taxon>
    </lineage>
</organism>
<keyword evidence="2" id="KW-0472">Membrane</keyword>
<evidence type="ECO:0000256" key="2">
    <source>
        <dbReference type="SAM" id="Phobius"/>
    </source>
</evidence>
<keyword evidence="2" id="KW-1133">Transmembrane helix</keyword>
<keyword evidence="2" id="KW-0812">Transmembrane</keyword>